<keyword evidence="3" id="KW-1185">Reference proteome</keyword>
<dbReference type="EnsemblPlants" id="ORUFI08G23290.1">
    <property type="protein sequence ID" value="ORUFI08G23290.1"/>
    <property type="gene ID" value="ORUFI08G23290"/>
</dbReference>
<reference evidence="2" key="2">
    <citation type="submission" date="2015-06" db="UniProtKB">
        <authorList>
            <consortium name="EnsemblPlants"/>
        </authorList>
    </citation>
    <scope>IDENTIFICATION</scope>
</reference>
<evidence type="ECO:0000313" key="3">
    <source>
        <dbReference type="Proteomes" id="UP000008022"/>
    </source>
</evidence>
<organism evidence="2 3">
    <name type="scientific">Oryza rufipogon</name>
    <name type="common">Brownbeard rice</name>
    <name type="synonym">Asian wild rice</name>
    <dbReference type="NCBI Taxonomy" id="4529"/>
    <lineage>
        <taxon>Eukaryota</taxon>
        <taxon>Viridiplantae</taxon>
        <taxon>Streptophyta</taxon>
        <taxon>Embryophyta</taxon>
        <taxon>Tracheophyta</taxon>
        <taxon>Spermatophyta</taxon>
        <taxon>Magnoliopsida</taxon>
        <taxon>Liliopsida</taxon>
        <taxon>Poales</taxon>
        <taxon>Poaceae</taxon>
        <taxon>BOP clade</taxon>
        <taxon>Oryzoideae</taxon>
        <taxon>Oryzeae</taxon>
        <taxon>Oryzinae</taxon>
        <taxon>Oryza</taxon>
    </lineage>
</organism>
<reference evidence="3" key="1">
    <citation type="submission" date="2013-06" db="EMBL/GenBank/DDBJ databases">
        <authorList>
            <person name="Zhao Q."/>
        </authorList>
    </citation>
    <scope>NUCLEOTIDE SEQUENCE</scope>
    <source>
        <strain evidence="3">cv. W1943</strain>
    </source>
</reference>
<dbReference type="Proteomes" id="UP000008022">
    <property type="component" value="Unassembled WGS sequence"/>
</dbReference>
<name>A0A0E0QLC2_ORYRU</name>
<protein>
    <submittedName>
        <fullName evidence="2">Uncharacterized protein</fullName>
    </submittedName>
</protein>
<evidence type="ECO:0000256" key="1">
    <source>
        <dbReference type="SAM" id="MobiDB-lite"/>
    </source>
</evidence>
<dbReference type="AlphaFoldDB" id="A0A0E0QLC2"/>
<evidence type="ECO:0000313" key="2">
    <source>
        <dbReference type="EnsemblPlants" id="ORUFI08G23290.1"/>
    </source>
</evidence>
<accession>A0A0E0QLC2</accession>
<sequence>MAGDLYGARRERSGRVEKKKARKTGEASRQRVTWAAHKATILGRMGDGPNWWWAEWRKPRRGVARGRNLQ</sequence>
<feature type="region of interest" description="Disordered" evidence="1">
    <location>
        <begin position="1"/>
        <end position="32"/>
    </location>
</feature>
<feature type="compositionally biased region" description="Basic and acidic residues" evidence="1">
    <location>
        <begin position="7"/>
        <end position="16"/>
    </location>
</feature>
<proteinExistence type="predicted"/>
<dbReference type="HOGENOM" id="CLU_2762284_0_0_1"/>
<dbReference type="Gramene" id="ORUFI08G23290.1">
    <property type="protein sequence ID" value="ORUFI08G23290.1"/>
    <property type="gene ID" value="ORUFI08G23290"/>
</dbReference>